<feature type="compositionally biased region" description="Polar residues" evidence="1">
    <location>
        <begin position="53"/>
        <end position="62"/>
    </location>
</feature>
<evidence type="ECO:0000313" key="3">
    <source>
        <dbReference type="Proteomes" id="UP001152622"/>
    </source>
</evidence>
<proteinExistence type="predicted"/>
<evidence type="ECO:0000313" key="2">
    <source>
        <dbReference type="EMBL" id="KAJ8357776.1"/>
    </source>
</evidence>
<name>A0A9Q1IY96_SYNKA</name>
<reference evidence="2" key="1">
    <citation type="journal article" date="2023" name="Science">
        <title>Genome structures resolve the early diversification of teleost fishes.</title>
        <authorList>
            <person name="Parey E."/>
            <person name="Louis A."/>
            <person name="Montfort J."/>
            <person name="Bouchez O."/>
            <person name="Roques C."/>
            <person name="Iampietro C."/>
            <person name="Lluch J."/>
            <person name="Castinel A."/>
            <person name="Donnadieu C."/>
            <person name="Desvignes T."/>
            <person name="Floi Bucao C."/>
            <person name="Jouanno E."/>
            <person name="Wen M."/>
            <person name="Mejri S."/>
            <person name="Dirks R."/>
            <person name="Jansen H."/>
            <person name="Henkel C."/>
            <person name="Chen W.J."/>
            <person name="Zahm M."/>
            <person name="Cabau C."/>
            <person name="Klopp C."/>
            <person name="Thompson A.W."/>
            <person name="Robinson-Rechavi M."/>
            <person name="Braasch I."/>
            <person name="Lecointre G."/>
            <person name="Bobe J."/>
            <person name="Postlethwait J.H."/>
            <person name="Berthelot C."/>
            <person name="Roest Crollius H."/>
            <person name="Guiguen Y."/>
        </authorList>
    </citation>
    <scope>NUCLEOTIDE SEQUENCE</scope>
    <source>
        <strain evidence="2">WJC10195</strain>
    </source>
</reference>
<protein>
    <submittedName>
        <fullName evidence="2">Uncharacterized protein</fullName>
    </submittedName>
</protein>
<sequence>MSAQLYLRKEVTKAVYLNPTQPKRCNGQACTKGRRLLWCSDVWRAPPAVNMGTKHTSASPQPLTRRDASSPCVCVC</sequence>
<dbReference type="AlphaFoldDB" id="A0A9Q1IY96"/>
<keyword evidence="3" id="KW-1185">Reference proteome</keyword>
<accession>A0A9Q1IY96</accession>
<gene>
    <name evidence="2" type="ORF">SKAU_G00205700</name>
</gene>
<feature type="region of interest" description="Disordered" evidence="1">
    <location>
        <begin position="50"/>
        <end position="69"/>
    </location>
</feature>
<evidence type="ECO:0000256" key="1">
    <source>
        <dbReference type="SAM" id="MobiDB-lite"/>
    </source>
</evidence>
<dbReference type="EMBL" id="JAINUF010000006">
    <property type="protein sequence ID" value="KAJ8357776.1"/>
    <property type="molecule type" value="Genomic_DNA"/>
</dbReference>
<comment type="caution">
    <text evidence="2">The sequence shown here is derived from an EMBL/GenBank/DDBJ whole genome shotgun (WGS) entry which is preliminary data.</text>
</comment>
<dbReference type="Proteomes" id="UP001152622">
    <property type="component" value="Chromosome 6"/>
</dbReference>
<organism evidence="2 3">
    <name type="scientific">Synaphobranchus kaupii</name>
    <name type="common">Kaup's arrowtooth eel</name>
    <dbReference type="NCBI Taxonomy" id="118154"/>
    <lineage>
        <taxon>Eukaryota</taxon>
        <taxon>Metazoa</taxon>
        <taxon>Chordata</taxon>
        <taxon>Craniata</taxon>
        <taxon>Vertebrata</taxon>
        <taxon>Euteleostomi</taxon>
        <taxon>Actinopterygii</taxon>
        <taxon>Neopterygii</taxon>
        <taxon>Teleostei</taxon>
        <taxon>Anguilliformes</taxon>
        <taxon>Synaphobranchidae</taxon>
        <taxon>Synaphobranchus</taxon>
    </lineage>
</organism>